<dbReference type="Pfam" id="PF13761">
    <property type="entry name" value="DUF4166"/>
    <property type="match status" value="1"/>
</dbReference>
<evidence type="ECO:0000313" key="2">
    <source>
        <dbReference type="EMBL" id="MDI9238847.1"/>
    </source>
</evidence>
<sequence length="182" mass="20475">MTGSAPQPLYRQLLAAQFDGLPTSVRTLHDRAGQHRYHGKVEVERGSGLLSRLCSWSARLPSAGRGTLHVDIHTDPHGERWARHFAGRAMRSRLWVRDGHLCERLGLLTFAFRLTVEPLAAGRAVIWHVARVRALGVPLPRGWFTGVSAREYEREGRYRFDVAARLPGVGLLVHYRGWLDVG</sequence>
<protein>
    <submittedName>
        <fullName evidence="2">DUF4166 domain-containing protein</fullName>
    </submittedName>
</protein>
<keyword evidence="3" id="KW-1185">Reference proteome</keyword>
<gene>
    <name evidence="2" type="ORF">QLQ15_07955</name>
</gene>
<accession>A0ABT6XFC2</accession>
<proteinExistence type="predicted"/>
<dbReference type="RefSeq" id="WP_283212286.1">
    <property type="nucleotide sequence ID" value="NZ_JASGBI010000001.1"/>
</dbReference>
<comment type="caution">
    <text evidence="2">The sequence shown here is derived from an EMBL/GenBank/DDBJ whole genome shotgun (WGS) entry which is preliminary data.</text>
</comment>
<dbReference type="InterPro" id="IPR025311">
    <property type="entry name" value="DUF4166"/>
</dbReference>
<organism evidence="2 3">
    <name type="scientific">Lysobacter stagni</name>
    <dbReference type="NCBI Taxonomy" id="3045172"/>
    <lineage>
        <taxon>Bacteria</taxon>
        <taxon>Pseudomonadati</taxon>
        <taxon>Pseudomonadota</taxon>
        <taxon>Gammaproteobacteria</taxon>
        <taxon>Lysobacterales</taxon>
        <taxon>Lysobacteraceae</taxon>
        <taxon>Lysobacter</taxon>
    </lineage>
</organism>
<dbReference type="EMBL" id="JASGBI010000001">
    <property type="protein sequence ID" value="MDI9238847.1"/>
    <property type="molecule type" value="Genomic_DNA"/>
</dbReference>
<evidence type="ECO:0000259" key="1">
    <source>
        <dbReference type="Pfam" id="PF13761"/>
    </source>
</evidence>
<feature type="domain" description="DUF4166" evidence="1">
    <location>
        <begin position="21"/>
        <end position="179"/>
    </location>
</feature>
<name>A0ABT6XFC2_9GAMM</name>
<reference evidence="2 3" key="1">
    <citation type="submission" date="2023-05" db="EMBL/GenBank/DDBJ databases">
        <title>Lysobacter sp. strain LF1 Genome sequencing and assembly.</title>
        <authorList>
            <person name="Jung Y."/>
        </authorList>
    </citation>
    <scope>NUCLEOTIDE SEQUENCE [LARGE SCALE GENOMIC DNA]</scope>
    <source>
        <strain evidence="2 3">LF1</strain>
    </source>
</reference>
<evidence type="ECO:0000313" key="3">
    <source>
        <dbReference type="Proteomes" id="UP001321580"/>
    </source>
</evidence>
<dbReference type="Proteomes" id="UP001321580">
    <property type="component" value="Unassembled WGS sequence"/>
</dbReference>